<gene>
    <name evidence="1" type="ORF">HOLleu_08404</name>
</gene>
<reference evidence="1" key="1">
    <citation type="submission" date="2021-10" db="EMBL/GenBank/DDBJ databases">
        <title>Tropical sea cucumber genome reveals ecological adaptation and Cuvierian tubules defense mechanism.</title>
        <authorList>
            <person name="Chen T."/>
        </authorList>
    </citation>
    <scope>NUCLEOTIDE SEQUENCE</scope>
    <source>
        <strain evidence="1">Nanhai2018</strain>
        <tissue evidence="1">Muscle</tissue>
    </source>
</reference>
<organism evidence="1 2">
    <name type="scientific">Holothuria leucospilota</name>
    <name type="common">Black long sea cucumber</name>
    <name type="synonym">Mertensiothuria leucospilota</name>
    <dbReference type="NCBI Taxonomy" id="206669"/>
    <lineage>
        <taxon>Eukaryota</taxon>
        <taxon>Metazoa</taxon>
        <taxon>Echinodermata</taxon>
        <taxon>Eleutherozoa</taxon>
        <taxon>Echinozoa</taxon>
        <taxon>Holothuroidea</taxon>
        <taxon>Aspidochirotacea</taxon>
        <taxon>Aspidochirotida</taxon>
        <taxon>Holothuriidae</taxon>
        <taxon>Holothuria</taxon>
    </lineage>
</organism>
<protein>
    <submittedName>
        <fullName evidence="1">Uncharacterized protein</fullName>
    </submittedName>
</protein>
<accession>A0A9Q1CIM1</accession>
<keyword evidence="2" id="KW-1185">Reference proteome</keyword>
<dbReference type="AlphaFoldDB" id="A0A9Q1CIM1"/>
<sequence>MLSAFKILAGEAPVYLHDLITWYSPRSILQSENNNLSRKKSPHTIYHGNRNFITVDP</sequence>
<evidence type="ECO:0000313" key="2">
    <source>
        <dbReference type="Proteomes" id="UP001152320"/>
    </source>
</evidence>
<evidence type="ECO:0000313" key="1">
    <source>
        <dbReference type="EMBL" id="KAJ8045398.1"/>
    </source>
</evidence>
<name>A0A9Q1CIM1_HOLLE</name>
<comment type="caution">
    <text evidence="1">The sequence shown here is derived from an EMBL/GenBank/DDBJ whole genome shotgun (WGS) entry which is preliminary data.</text>
</comment>
<dbReference type="EMBL" id="JAIZAY010000003">
    <property type="protein sequence ID" value="KAJ8045398.1"/>
    <property type="molecule type" value="Genomic_DNA"/>
</dbReference>
<dbReference type="Proteomes" id="UP001152320">
    <property type="component" value="Chromosome 3"/>
</dbReference>
<proteinExistence type="predicted"/>